<proteinExistence type="predicted"/>
<evidence type="ECO:0000313" key="8">
    <source>
        <dbReference type="EMBL" id="GAV07704.1"/>
    </source>
</evidence>
<reference evidence="8 9" key="1">
    <citation type="journal article" date="2016" name="Nat. Commun.">
        <title>Extremotolerant tardigrade genome and improved radiotolerance of human cultured cells by tardigrade-unique protein.</title>
        <authorList>
            <person name="Hashimoto T."/>
            <person name="Horikawa D.D."/>
            <person name="Saito Y."/>
            <person name="Kuwahara H."/>
            <person name="Kozuka-Hata H."/>
            <person name="Shin-I T."/>
            <person name="Minakuchi Y."/>
            <person name="Ohishi K."/>
            <person name="Motoyama A."/>
            <person name="Aizu T."/>
            <person name="Enomoto A."/>
            <person name="Kondo K."/>
            <person name="Tanaka S."/>
            <person name="Hara Y."/>
            <person name="Koshikawa S."/>
            <person name="Sagara H."/>
            <person name="Miura T."/>
            <person name="Yokobori S."/>
            <person name="Miyagawa K."/>
            <person name="Suzuki Y."/>
            <person name="Kubo T."/>
            <person name="Oyama M."/>
            <person name="Kohara Y."/>
            <person name="Fujiyama A."/>
            <person name="Arakawa K."/>
            <person name="Katayama T."/>
            <person name="Toyoda A."/>
            <person name="Kunieda T."/>
        </authorList>
    </citation>
    <scope>NUCLEOTIDE SEQUENCE [LARGE SCALE GENOMIC DNA]</scope>
    <source>
        <strain evidence="8 9">YOKOZUNA-1</strain>
    </source>
</reference>
<feature type="region of interest" description="Disordered" evidence="6">
    <location>
        <begin position="1"/>
        <end position="25"/>
    </location>
</feature>
<keyword evidence="3 5" id="KW-0694">RNA-binding</keyword>
<dbReference type="CDD" id="cd12377">
    <property type="entry name" value="RRM3_Hu"/>
    <property type="match status" value="1"/>
</dbReference>
<evidence type="ECO:0000256" key="5">
    <source>
        <dbReference type="PROSITE-ProRule" id="PRU00176"/>
    </source>
</evidence>
<dbReference type="FunFam" id="3.30.70.330:FF:000205">
    <property type="entry name" value="Sex lethal, isoform B"/>
    <property type="match status" value="1"/>
</dbReference>
<organism evidence="8 9">
    <name type="scientific">Ramazzottius varieornatus</name>
    <name type="common">Water bear</name>
    <name type="synonym">Tardigrade</name>
    <dbReference type="NCBI Taxonomy" id="947166"/>
    <lineage>
        <taxon>Eukaryota</taxon>
        <taxon>Metazoa</taxon>
        <taxon>Ecdysozoa</taxon>
        <taxon>Tardigrada</taxon>
        <taxon>Eutardigrada</taxon>
        <taxon>Parachela</taxon>
        <taxon>Hypsibioidea</taxon>
        <taxon>Ramazzottiidae</taxon>
        <taxon>Ramazzottius</taxon>
    </lineage>
</organism>
<dbReference type="PRINTS" id="PR00961">
    <property type="entry name" value="HUDSXLRNA"/>
</dbReference>
<dbReference type="PANTHER" id="PTHR10352">
    <property type="entry name" value="EUKARYOTIC TRANSLATION INITIATION FACTOR 3 SUBUNIT G"/>
    <property type="match status" value="1"/>
</dbReference>
<dbReference type="SUPFAM" id="SSF54928">
    <property type="entry name" value="RNA-binding domain, RBD"/>
    <property type="match status" value="2"/>
</dbReference>
<dbReference type="SMART" id="SM00360">
    <property type="entry name" value="RRM"/>
    <property type="match status" value="3"/>
</dbReference>
<dbReference type="EMBL" id="BDGG01000015">
    <property type="protein sequence ID" value="GAV07704.1"/>
    <property type="molecule type" value="Genomic_DNA"/>
</dbReference>
<evidence type="ECO:0000259" key="7">
    <source>
        <dbReference type="PROSITE" id="PS50102"/>
    </source>
</evidence>
<evidence type="ECO:0000256" key="4">
    <source>
        <dbReference type="ARBA" id="ARBA00023242"/>
    </source>
</evidence>
<evidence type="ECO:0000256" key="6">
    <source>
        <dbReference type="SAM" id="MobiDB-lite"/>
    </source>
</evidence>
<keyword evidence="9" id="KW-1185">Reference proteome</keyword>
<dbReference type="GO" id="GO:0005737">
    <property type="term" value="C:cytoplasm"/>
    <property type="evidence" value="ECO:0007669"/>
    <property type="project" value="UniProtKB-ARBA"/>
</dbReference>
<dbReference type="GO" id="GO:0005634">
    <property type="term" value="C:nucleus"/>
    <property type="evidence" value="ECO:0007669"/>
    <property type="project" value="UniProtKB-SubCell"/>
</dbReference>
<feature type="domain" description="RRM" evidence="7">
    <location>
        <begin position="162"/>
        <end position="242"/>
    </location>
</feature>
<dbReference type="InterPro" id="IPR035979">
    <property type="entry name" value="RBD_domain_sf"/>
</dbReference>
<evidence type="ECO:0000313" key="9">
    <source>
        <dbReference type="Proteomes" id="UP000186922"/>
    </source>
</evidence>
<dbReference type="GO" id="GO:0009967">
    <property type="term" value="P:positive regulation of signal transduction"/>
    <property type="evidence" value="ECO:0007669"/>
    <property type="project" value="UniProtKB-ARBA"/>
</dbReference>
<feature type="domain" description="RRM" evidence="7">
    <location>
        <begin position="74"/>
        <end position="154"/>
    </location>
</feature>
<comment type="caution">
    <text evidence="8">The sequence shown here is derived from an EMBL/GenBank/DDBJ whole genome shotgun (WGS) entry which is preliminary data.</text>
</comment>
<dbReference type="OrthoDB" id="266020at2759"/>
<comment type="subcellular location">
    <subcellularLocation>
        <location evidence="1">Nucleus</location>
    </subcellularLocation>
</comment>
<dbReference type="STRING" id="947166.A0A1D1W868"/>
<dbReference type="InterPro" id="IPR000504">
    <property type="entry name" value="RRM_dom"/>
</dbReference>
<dbReference type="GO" id="GO:0008266">
    <property type="term" value="F:poly(U) RNA binding"/>
    <property type="evidence" value="ECO:0007669"/>
    <property type="project" value="UniProtKB-ARBA"/>
</dbReference>
<keyword evidence="2" id="KW-0677">Repeat</keyword>
<keyword evidence="4" id="KW-0539">Nucleus</keyword>
<dbReference type="AlphaFoldDB" id="A0A1D1W868"/>
<protein>
    <recommendedName>
        <fullName evidence="7">RRM domain-containing protein</fullName>
    </recommendedName>
</protein>
<sequence>MNVASNRNLGMARQRHNDTFGSSLTSDEGILDDGLAYTDDPSTGTSLEDLSLMASNNASPSLSNGSSSRKKSDCNLIVNYLPQTMSQEELRKLFSYDGNVQLESCKLIKDKVTGQSLSYGFVEFAHAEDALQAINTLNGVKIGNKNIKVSLARPSCETIKGANLYVSGIPKRWVERDFELFFAPYGDIITSRILRDNISGLSKGVGFVRFDQRQQAELAIKEANGVVPEGYTEPLQVKVANNPSATSTALAAAAAAAAAASVVSPSGKYGMSYGGLGGSAQQIAALQNPFLPALAAAFMQTGNPLSNQQATMNMAGLGMGGPQAFNLTGMQSMGSNNIGLSGLPSSSGTSHRSRAAAGVGPIHHQSSRVRYSPMGTSSDMLAASQLLNSNVNVMGGMASLGFPYGAGTMTATGPSTLFVFNLNPDVSETDLWQLFGPYGGVQNVKIARDPHSQKCRGFAFVTMTDAYDAAVAIQSLNGSMLAGRILQVSFKNSKK</sequence>
<dbReference type="GO" id="GO:0050686">
    <property type="term" value="P:negative regulation of mRNA processing"/>
    <property type="evidence" value="ECO:0007669"/>
    <property type="project" value="UniProtKB-ARBA"/>
</dbReference>
<dbReference type="GO" id="GO:0010629">
    <property type="term" value="P:negative regulation of gene expression"/>
    <property type="evidence" value="ECO:0007669"/>
    <property type="project" value="UniProtKB-ARBA"/>
</dbReference>
<feature type="region of interest" description="Disordered" evidence="6">
    <location>
        <begin position="343"/>
        <end position="362"/>
    </location>
</feature>
<dbReference type="InterPro" id="IPR012677">
    <property type="entry name" value="Nucleotide-bd_a/b_plait_sf"/>
</dbReference>
<dbReference type="InterPro" id="IPR002343">
    <property type="entry name" value="Hud_Sxl_RNA"/>
</dbReference>
<dbReference type="GO" id="GO:0003729">
    <property type="term" value="F:mRNA binding"/>
    <property type="evidence" value="ECO:0007669"/>
    <property type="project" value="UniProtKB-ARBA"/>
</dbReference>
<dbReference type="PROSITE" id="PS50102">
    <property type="entry name" value="RRM"/>
    <property type="match status" value="3"/>
</dbReference>
<feature type="compositionally biased region" description="Low complexity" evidence="6">
    <location>
        <begin position="343"/>
        <end position="358"/>
    </location>
</feature>
<dbReference type="FunFam" id="3.30.70.330:FF:000383">
    <property type="entry name" value="Sex lethal, isoform D"/>
    <property type="match status" value="1"/>
</dbReference>
<name>A0A1D1W868_RAMVA</name>
<dbReference type="Proteomes" id="UP000186922">
    <property type="component" value="Unassembled WGS sequence"/>
</dbReference>
<dbReference type="GO" id="GO:1990904">
    <property type="term" value="C:ribonucleoprotein complex"/>
    <property type="evidence" value="ECO:0007669"/>
    <property type="project" value="InterPro"/>
</dbReference>
<feature type="domain" description="RRM" evidence="7">
    <location>
        <begin position="415"/>
        <end position="493"/>
    </location>
</feature>
<dbReference type="Gene3D" id="3.30.70.330">
    <property type="match status" value="3"/>
</dbReference>
<accession>A0A1D1W868</accession>
<evidence type="ECO:0000256" key="3">
    <source>
        <dbReference type="ARBA" id="ARBA00022884"/>
    </source>
</evidence>
<evidence type="ECO:0000256" key="1">
    <source>
        <dbReference type="ARBA" id="ARBA00004123"/>
    </source>
</evidence>
<evidence type="ECO:0000256" key="2">
    <source>
        <dbReference type="ARBA" id="ARBA00022737"/>
    </source>
</evidence>
<dbReference type="Pfam" id="PF00076">
    <property type="entry name" value="RRM_1"/>
    <property type="match status" value="3"/>
</dbReference>
<gene>
    <name evidence="8" type="primary">RvY_17513-1</name>
    <name evidence="8" type="synonym">RvY_17513.1</name>
    <name evidence="8" type="ORF">RvY_17513</name>
</gene>